<organism evidence="2 3">
    <name type="scientific">Bacteroides pectinophilus CAG:437</name>
    <dbReference type="NCBI Taxonomy" id="1263051"/>
    <lineage>
        <taxon>Bacteria</taxon>
        <taxon>Bacillati</taxon>
        <taxon>Bacillota</taxon>
        <taxon>Clostridia</taxon>
        <taxon>Eubacteriales</taxon>
    </lineage>
</organism>
<gene>
    <name evidence="2" type="ORF">BN656_00506</name>
</gene>
<evidence type="ECO:0000256" key="1">
    <source>
        <dbReference type="SAM" id="Phobius"/>
    </source>
</evidence>
<feature type="transmembrane region" description="Helical" evidence="1">
    <location>
        <begin position="160"/>
        <end position="176"/>
    </location>
</feature>
<keyword evidence="1" id="KW-0812">Transmembrane</keyword>
<comment type="caution">
    <text evidence="2">The sequence shown here is derived from an EMBL/GenBank/DDBJ whole genome shotgun (WGS) entry which is preliminary data.</text>
</comment>
<feature type="transmembrane region" description="Helical" evidence="1">
    <location>
        <begin position="183"/>
        <end position="204"/>
    </location>
</feature>
<dbReference type="Proteomes" id="UP000018141">
    <property type="component" value="Unassembled WGS sequence"/>
</dbReference>
<dbReference type="Pfam" id="PF05857">
    <property type="entry name" value="TraX"/>
    <property type="match status" value="1"/>
</dbReference>
<accession>R7ABR0</accession>
<feature type="transmembrane region" description="Helical" evidence="1">
    <location>
        <begin position="12"/>
        <end position="33"/>
    </location>
</feature>
<dbReference type="EMBL" id="CBHH010000020">
    <property type="protein sequence ID" value="CDD55780.1"/>
    <property type="molecule type" value="Genomic_DNA"/>
</dbReference>
<proteinExistence type="predicted"/>
<keyword evidence="1" id="KW-1133">Transmembrane helix</keyword>
<protein>
    <recommendedName>
        <fullName evidence="4">Conjugal transfer protein TraX</fullName>
    </recommendedName>
</protein>
<keyword evidence="1" id="KW-0472">Membrane</keyword>
<dbReference type="InterPro" id="IPR008875">
    <property type="entry name" value="TraX"/>
</dbReference>
<dbReference type="AlphaFoldDB" id="R7ABR0"/>
<name>R7ABR0_9FIRM</name>
<evidence type="ECO:0008006" key="4">
    <source>
        <dbReference type="Google" id="ProtNLM"/>
    </source>
</evidence>
<feature type="transmembrane region" description="Helical" evidence="1">
    <location>
        <begin position="53"/>
        <end position="71"/>
    </location>
</feature>
<reference evidence="2" key="1">
    <citation type="submission" date="2012-11" db="EMBL/GenBank/DDBJ databases">
        <title>Dependencies among metagenomic species, viruses, plasmids and units of genetic variation.</title>
        <authorList>
            <person name="Nielsen H.B."/>
            <person name="Almeida M."/>
            <person name="Juncker A.S."/>
            <person name="Rasmussen S."/>
            <person name="Li J."/>
            <person name="Sunagawa S."/>
            <person name="Plichta D."/>
            <person name="Gautier L."/>
            <person name="Le Chatelier E."/>
            <person name="Peletier E."/>
            <person name="Bonde I."/>
            <person name="Nielsen T."/>
            <person name="Manichanh C."/>
            <person name="Arumugam M."/>
            <person name="Batto J."/>
            <person name="Santos M.B.Q.D."/>
            <person name="Blom N."/>
            <person name="Borruel N."/>
            <person name="Burgdorf K.S."/>
            <person name="Boumezbeur F."/>
            <person name="Casellas F."/>
            <person name="Dore J."/>
            <person name="Guarner F."/>
            <person name="Hansen T."/>
            <person name="Hildebrand F."/>
            <person name="Kaas R.S."/>
            <person name="Kennedy S."/>
            <person name="Kristiansen K."/>
            <person name="Kultima J.R."/>
            <person name="Leonard P."/>
            <person name="Levenez F."/>
            <person name="Lund O."/>
            <person name="Moumen B."/>
            <person name="Le Paslier D."/>
            <person name="Pons N."/>
            <person name="Pedersen O."/>
            <person name="Prifti E."/>
            <person name="Qin J."/>
            <person name="Raes J."/>
            <person name="Tap J."/>
            <person name="Tims S."/>
            <person name="Ussery D.W."/>
            <person name="Yamada T."/>
            <person name="MetaHit consortium"/>
            <person name="Renault P."/>
            <person name="Sicheritz-Ponten T."/>
            <person name="Bork P."/>
            <person name="Wang J."/>
            <person name="Brunak S."/>
            <person name="Ehrlich S.D."/>
        </authorList>
    </citation>
    <scope>NUCLEOTIDE SEQUENCE [LARGE SCALE GENOMIC DNA]</scope>
</reference>
<feature type="transmembrane region" description="Helical" evidence="1">
    <location>
        <begin position="216"/>
        <end position="240"/>
    </location>
</feature>
<sequence>MNNCKGLSGSTLKIIAVITMLTDHIGAGILGRIITMQGIYSGGVYNVYSVMRYIGRLAFPIFCFLLVEGFMHTHNVKKYATRLFVFALISEIPFDLFVSGRIVDTSAQNVYFTLLIGLICMWACDMSEESERISVGLKPVLEFLIMIAGMYVSYVLRTDYAAIGVVCIMILYWTRFDKKRQIIAGAVSFAWEISASLAFIPIALYNKNRGINLKYFFYAFYPVHLLVIYIICVIMGIAGYEVYNVLPPLW</sequence>
<evidence type="ECO:0000313" key="3">
    <source>
        <dbReference type="Proteomes" id="UP000018141"/>
    </source>
</evidence>
<evidence type="ECO:0000313" key="2">
    <source>
        <dbReference type="EMBL" id="CDD55780.1"/>
    </source>
</evidence>